<evidence type="ECO:0000259" key="9">
    <source>
        <dbReference type="PROSITE" id="PS50081"/>
    </source>
</evidence>
<dbReference type="FunFam" id="2.30.29.30:FF:000081">
    <property type="entry name" value="Citron rho-interacting serine/threonine kinase"/>
    <property type="match status" value="1"/>
</dbReference>
<comment type="catalytic activity">
    <reaction evidence="4">
        <text>L-threonyl-[protein] + ATP = O-phospho-L-threonyl-[protein] + ADP + H(+)</text>
        <dbReference type="Rhea" id="RHEA:46608"/>
        <dbReference type="Rhea" id="RHEA-COMP:11060"/>
        <dbReference type="Rhea" id="RHEA-COMP:11605"/>
        <dbReference type="ChEBI" id="CHEBI:15378"/>
        <dbReference type="ChEBI" id="CHEBI:30013"/>
        <dbReference type="ChEBI" id="CHEBI:30616"/>
        <dbReference type="ChEBI" id="CHEBI:61977"/>
        <dbReference type="ChEBI" id="CHEBI:456216"/>
        <dbReference type="EC" id="2.7.11.1"/>
    </reaction>
</comment>
<keyword evidence="12" id="KW-1185">Reference proteome</keyword>
<dbReference type="GO" id="GO:0004674">
    <property type="term" value="F:protein serine/threonine kinase activity"/>
    <property type="evidence" value="ECO:0007669"/>
    <property type="project" value="UniProtKB-EC"/>
</dbReference>
<feature type="region of interest" description="Disordered" evidence="7">
    <location>
        <begin position="1390"/>
        <end position="1503"/>
    </location>
</feature>
<dbReference type="Gene3D" id="2.30.29.30">
    <property type="entry name" value="Pleckstrin-homology domain (PH domain)/Phosphotyrosine-binding domain (PTB)"/>
    <property type="match status" value="1"/>
</dbReference>
<dbReference type="InterPro" id="IPR011993">
    <property type="entry name" value="PH-like_dom_sf"/>
</dbReference>
<dbReference type="PROSITE" id="PS50219">
    <property type="entry name" value="CNH"/>
    <property type="match status" value="1"/>
</dbReference>
<evidence type="ECO:0000313" key="12">
    <source>
        <dbReference type="Proteomes" id="UP001209878"/>
    </source>
</evidence>
<dbReference type="SUPFAM" id="SSF57889">
    <property type="entry name" value="Cysteine-rich domain"/>
    <property type="match status" value="1"/>
</dbReference>
<feature type="compositionally biased region" description="Polar residues" evidence="7">
    <location>
        <begin position="1465"/>
        <end position="1478"/>
    </location>
</feature>
<dbReference type="SMART" id="SM00036">
    <property type="entry name" value="CNH"/>
    <property type="match status" value="1"/>
</dbReference>
<feature type="domain" description="CNH" evidence="10">
    <location>
        <begin position="1072"/>
        <end position="1365"/>
    </location>
</feature>
<organism evidence="11 12">
    <name type="scientific">Ridgeia piscesae</name>
    <name type="common">Tubeworm</name>
    <dbReference type="NCBI Taxonomy" id="27915"/>
    <lineage>
        <taxon>Eukaryota</taxon>
        <taxon>Metazoa</taxon>
        <taxon>Spiralia</taxon>
        <taxon>Lophotrochozoa</taxon>
        <taxon>Annelida</taxon>
        <taxon>Polychaeta</taxon>
        <taxon>Sedentaria</taxon>
        <taxon>Canalipalpata</taxon>
        <taxon>Sabellida</taxon>
        <taxon>Siboglinidae</taxon>
        <taxon>Ridgeia</taxon>
    </lineage>
</organism>
<accession>A0AAD9JXJ3</accession>
<dbReference type="GO" id="GO:0046872">
    <property type="term" value="F:metal ion binding"/>
    <property type="evidence" value="ECO:0007669"/>
    <property type="project" value="UniProtKB-KW"/>
</dbReference>
<dbReference type="EMBL" id="JAODUO010001619">
    <property type="protein sequence ID" value="KAK2160874.1"/>
    <property type="molecule type" value="Genomic_DNA"/>
</dbReference>
<evidence type="ECO:0000256" key="1">
    <source>
        <dbReference type="ARBA" id="ARBA00022553"/>
    </source>
</evidence>
<dbReference type="InterPro" id="IPR001849">
    <property type="entry name" value="PH_domain"/>
</dbReference>
<dbReference type="SMART" id="SM00109">
    <property type="entry name" value="C1"/>
    <property type="match status" value="1"/>
</dbReference>
<keyword evidence="2" id="KW-0479">Metal-binding</keyword>
<reference evidence="11" key="1">
    <citation type="journal article" date="2023" name="Mol. Biol. Evol.">
        <title>Third-Generation Sequencing Reveals the Adaptive Role of the Epigenome in Three Deep-Sea Polychaetes.</title>
        <authorList>
            <person name="Perez M."/>
            <person name="Aroh O."/>
            <person name="Sun Y."/>
            <person name="Lan Y."/>
            <person name="Juniper S.K."/>
            <person name="Young C.R."/>
            <person name="Angers B."/>
            <person name="Qian P.Y."/>
        </authorList>
    </citation>
    <scope>NUCLEOTIDE SEQUENCE</scope>
    <source>
        <strain evidence="11">R07B-5</strain>
    </source>
</reference>
<evidence type="ECO:0000259" key="8">
    <source>
        <dbReference type="PROSITE" id="PS50003"/>
    </source>
</evidence>
<dbReference type="CDD" id="cd00821">
    <property type="entry name" value="PH"/>
    <property type="match status" value="1"/>
</dbReference>
<dbReference type="InterPro" id="IPR050839">
    <property type="entry name" value="Rho-assoc_Ser/Thr_Kinase"/>
</dbReference>
<name>A0AAD9JXJ3_RIDPI</name>
<dbReference type="InterPro" id="IPR001180">
    <property type="entry name" value="CNH_dom"/>
</dbReference>
<dbReference type="InterPro" id="IPR002219">
    <property type="entry name" value="PKC_DAG/PE"/>
</dbReference>
<evidence type="ECO:0000259" key="10">
    <source>
        <dbReference type="PROSITE" id="PS50219"/>
    </source>
</evidence>
<evidence type="ECO:0000256" key="6">
    <source>
        <dbReference type="SAM" id="Coils"/>
    </source>
</evidence>
<evidence type="ECO:0000256" key="5">
    <source>
        <dbReference type="ARBA" id="ARBA00048679"/>
    </source>
</evidence>
<dbReference type="PROSITE" id="PS00479">
    <property type="entry name" value="ZF_DAG_PE_1"/>
    <property type="match status" value="1"/>
</dbReference>
<feature type="coiled-coil region" evidence="6">
    <location>
        <begin position="759"/>
        <end position="786"/>
    </location>
</feature>
<dbReference type="Pfam" id="PF00780">
    <property type="entry name" value="CNH"/>
    <property type="match status" value="1"/>
</dbReference>
<keyword evidence="3" id="KW-0862">Zinc</keyword>
<dbReference type="SMART" id="SM00233">
    <property type="entry name" value="PH"/>
    <property type="match status" value="1"/>
</dbReference>
<keyword evidence="1" id="KW-0597">Phosphoprotein</keyword>
<feature type="domain" description="PH" evidence="8">
    <location>
        <begin position="930"/>
        <end position="1046"/>
    </location>
</feature>
<keyword evidence="6" id="KW-0175">Coiled coil</keyword>
<feature type="compositionally biased region" description="Basic and acidic residues" evidence="7">
    <location>
        <begin position="215"/>
        <end position="231"/>
    </location>
</feature>
<feature type="compositionally biased region" description="Polar residues" evidence="7">
    <location>
        <begin position="822"/>
        <end position="832"/>
    </location>
</feature>
<sequence>MSFSVQSAETGRDIEVCLQELEEQLECVSCDRSNVAEQSLLVFEENEDRMRKIKDQERTISLLTFEVSMLKERAALQLQTDQSQNSATVAEGTPRRFRSMAVGTSDDNNSVPETMVEKIYSSSTEMRLQGKDDSPRRKLKMRQGRSDKVQTDLVIPNDLIQKRYSDSCSNLSVMVTVTRKRSEQGQGDGRDLDCGRMTSTLLEEDVNDGSGETWGTREEKGRGVEEGERRREKMHRERVGWMRQSVEERRETPKMVPFTCQTEEDLGEREDRRKKQEHWSDLEQEKHFLEVKVESLEKEVAQYKESTHQQRIRALDLKHELQGKTARQEIEIGELKDRLQEVEAALKETKESAAALQEKEASLREKFDELKLTSRSKTTKLQEQRDELDLQLRSLKSRYAALETSSAELKKSSEEVERELRRVADKCAELVPRNTRLEAGLKQANEEKTRHMMEAERAKQELTQRQRQVDLLQQEVTQLKVVAAELEAQIQDYEALNLNYEKKEARWNEDRSMFEKTVDEKEIELEQTQRDFTTEKQLRQRVEEKERELSAALDETSASYRAETDQLRQQLTTQKNRVITLNNQLTEVERARSFLEVDNNGLKRRLAAMSVDTVQVKEQLSETITKVNELKASNLKLGRNLEDAMDRYEMLANQKTDLENKIESMQVNFDNTKFKLDSMLSQQAKLIDYLQVKVENPSKKKKVRLSGPVGSVLNDSDPALRHNINDTLIYKHPRKSEFFGSRRGAPPSAIQFRELQCSLEHEREKSSTLRRQITKLREELYETKAESLRVKSDSTVSSMAPSGLSSIIMSPSVQPVAMPTETVRSSQSNGYRSPTAGPTPCKERMHHNIPHRFVTGLNGKATKCAVCLGSVHFVKLAAKCQECNIICHPKCAPSLLATCGLPSEYVKHFMSTLSRARAISSARLSVADLRLQLQGWMKMPRQGKQIWERRWVLLENNHIYVYLEEGRTGQNPIDEFDLCPPNGEVSIHSAVTAVELNNTAASDLPYILRLEFEPNTTCWPGRNIYMMALTFAEKQKWAATLEAIANHSGKEDRINKAKVLGKTIVQVTEEPRLEINCVLPLQPQVMLVGADDGLYVLLHSHPTRGQELMEVEGLNSVYAMAAYPGLDVFAIITEKERRLVTVNIQSLKRNCERDLSLSVAPRSVHDITACTTFSWGSVGGAIYLCVATADNVVLMRYNYSTENFTIKKDIVIKQPCSCMHFGQNQVIIGTDRFYKIDAISYVMSEMLYKEDATLAFAAFGAAHYDSFPIAVLPVAQDGELEEFLLCFNEFGVFVNSGGRRSRQEDIRWSGLPLTFAYEAPYLYITYFNTLQVMEVLPGHADSPCGSRTFINIFNPRYLGAALTPGAVYIGSTHENMAEVICFKGNSLAAGPQERNGSHAENETFPIHASSSQREKNRSVTPRSTESGFVSPDESSPTPIRRMSSSPSQRRRHRHQQSASSLKAGASSNGVKSATQPRSCTVEVKASVHSRRRPESTDSDDGSF</sequence>
<protein>
    <recommendedName>
        <fullName evidence="13">Citron Rho-interacting kinase</fullName>
    </recommendedName>
</protein>
<dbReference type="Proteomes" id="UP001209878">
    <property type="component" value="Unassembled WGS sequence"/>
</dbReference>
<comment type="caution">
    <text evidence="11">The sequence shown here is derived from an EMBL/GenBank/DDBJ whole genome shotgun (WGS) entry which is preliminary data.</text>
</comment>
<dbReference type="InterPro" id="IPR046349">
    <property type="entry name" value="C1-like_sf"/>
</dbReference>
<dbReference type="Gene3D" id="3.30.60.20">
    <property type="match status" value="1"/>
</dbReference>
<dbReference type="PANTHER" id="PTHR22988:SF71">
    <property type="entry name" value="CITRON RHO-INTERACTING KINASE"/>
    <property type="match status" value="1"/>
</dbReference>
<evidence type="ECO:0000256" key="3">
    <source>
        <dbReference type="ARBA" id="ARBA00022833"/>
    </source>
</evidence>
<dbReference type="PROSITE" id="PS50081">
    <property type="entry name" value="ZF_DAG_PE_2"/>
    <property type="match status" value="1"/>
</dbReference>
<dbReference type="GO" id="GO:0005856">
    <property type="term" value="C:cytoskeleton"/>
    <property type="evidence" value="ECO:0007669"/>
    <property type="project" value="TreeGrafter"/>
</dbReference>
<dbReference type="PANTHER" id="PTHR22988">
    <property type="entry name" value="MYOTONIC DYSTROPHY S/T KINASE-RELATED"/>
    <property type="match status" value="1"/>
</dbReference>
<dbReference type="PROSITE" id="PS50003">
    <property type="entry name" value="PH_DOMAIN"/>
    <property type="match status" value="1"/>
</dbReference>
<dbReference type="GO" id="GO:0005737">
    <property type="term" value="C:cytoplasm"/>
    <property type="evidence" value="ECO:0007669"/>
    <property type="project" value="TreeGrafter"/>
</dbReference>
<feature type="coiled-coil region" evidence="6">
    <location>
        <begin position="279"/>
        <end position="668"/>
    </location>
</feature>
<evidence type="ECO:0000256" key="4">
    <source>
        <dbReference type="ARBA" id="ARBA00047899"/>
    </source>
</evidence>
<feature type="region of interest" description="Disordered" evidence="7">
    <location>
        <begin position="822"/>
        <end position="844"/>
    </location>
</feature>
<evidence type="ECO:0000313" key="11">
    <source>
        <dbReference type="EMBL" id="KAK2160874.1"/>
    </source>
</evidence>
<comment type="catalytic activity">
    <reaction evidence="5">
        <text>L-seryl-[protein] + ATP = O-phospho-L-seryl-[protein] + ADP + H(+)</text>
        <dbReference type="Rhea" id="RHEA:17989"/>
        <dbReference type="Rhea" id="RHEA-COMP:9863"/>
        <dbReference type="Rhea" id="RHEA-COMP:11604"/>
        <dbReference type="ChEBI" id="CHEBI:15378"/>
        <dbReference type="ChEBI" id="CHEBI:29999"/>
        <dbReference type="ChEBI" id="CHEBI:30616"/>
        <dbReference type="ChEBI" id="CHEBI:83421"/>
        <dbReference type="ChEBI" id="CHEBI:456216"/>
        <dbReference type="EC" id="2.7.11.1"/>
    </reaction>
</comment>
<gene>
    <name evidence="11" type="ORF">NP493_1621g00033</name>
</gene>
<dbReference type="CDD" id="cd20814">
    <property type="entry name" value="CRIK"/>
    <property type="match status" value="1"/>
</dbReference>
<feature type="domain" description="Phorbol-ester/DAG-type" evidence="9">
    <location>
        <begin position="850"/>
        <end position="899"/>
    </location>
</feature>
<feature type="region of interest" description="Disordered" evidence="7">
    <location>
        <begin position="206"/>
        <end position="231"/>
    </location>
</feature>
<feature type="compositionally biased region" description="Polar residues" evidence="7">
    <location>
        <begin position="1418"/>
        <end position="1437"/>
    </location>
</feature>
<proteinExistence type="predicted"/>
<evidence type="ECO:0008006" key="13">
    <source>
        <dbReference type="Google" id="ProtNLM"/>
    </source>
</evidence>
<evidence type="ECO:0000256" key="7">
    <source>
        <dbReference type="SAM" id="MobiDB-lite"/>
    </source>
</evidence>
<feature type="region of interest" description="Disordered" evidence="7">
    <location>
        <begin position="127"/>
        <end position="149"/>
    </location>
</feature>
<dbReference type="SUPFAM" id="SSF50729">
    <property type="entry name" value="PH domain-like"/>
    <property type="match status" value="1"/>
</dbReference>
<evidence type="ECO:0000256" key="2">
    <source>
        <dbReference type="ARBA" id="ARBA00022723"/>
    </source>
</evidence>
<dbReference type="GO" id="GO:0031032">
    <property type="term" value="P:actomyosin structure organization"/>
    <property type="evidence" value="ECO:0007669"/>
    <property type="project" value="TreeGrafter"/>
</dbReference>